<reference evidence="2 3" key="1">
    <citation type="submission" date="2018-05" db="EMBL/GenBank/DDBJ databases">
        <title>Genomic Encyclopedia of Type Strains, Phase IV (KMG-IV): sequencing the most valuable type-strain genomes for metagenomic binning, comparative biology and taxonomic classification.</title>
        <authorList>
            <person name="Goeker M."/>
        </authorList>
    </citation>
    <scope>NUCLEOTIDE SEQUENCE [LARGE SCALE GENOMIC DNA]</scope>
    <source>
        <strain evidence="2 3">DSM 24995</strain>
    </source>
</reference>
<comment type="caution">
    <text evidence="2">The sequence shown here is derived from an EMBL/GenBank/DDBJ whole genome shotgun (WGS) entry which is preliminary data.</text>
</comment>
<protein>
    <submittedName>
        <fullName evidence="2">Carbohydrate ABC transporter substrate-binding protein (CUT1 family)</fullName>
    </submittedName>
</protein>
<dbReference type="AlphaFoldDB" id="A0A2V3XUL6"/>
<dbReference type="PANTHER" id="PTHR43649">
    <property type="entry name" value="ARABINOSE-BINDING PROTEIN-RELATED"/>
    <property type="match status" value="1"/>
</dbReference>
<evidence type="ECO:0000256" key="1">
    <source>
        <dbReference type="SAM" id="SignalP"/>
    </source>
</evidence>
<dbReference type="Pfam" id="PF13416">
    <property type="entry name" value="SBP_bac_8"/>
    <property type="match status" value="1"/>
</dbReference>
<dbReference type="InterPro" id="IPR050490">
    <property type="entry name" value="Bact_solute-bd_prot1"/>
</dbReference>
<gene>
    <name evidence="2" type="ORF">DFR60_13212</name>
</gene>
<accession>A0A2V3XUL6</accession>
<evidence type="ECO:0000313" key="2">
    <source>
        <dbReference type="EMBL" id="PXX43354.1"/>
    </source>
</evidence>
<feature type="chain" id="PRO_5039318486" evidence="1">
    <location>
        <begin position="18"/>
        <end position="456"/>
    </location>
</feature>
<dbReference type="EMBL" id="QJKD01000032">
    <property type="protein sequence ID" value="PXX43354.1"/>
    <property type="molecule type" value="Genomic_DNA"/>
</dbReference>
<dbReference type="Gene3D" id="3.40.190.10">
    <property type="entry name" value="Periplasmic binding protein-like II"/>
    <property type="match status" value="2"/>
</dbReference>
<feature type="signal peptide" evidence="1">
    <location>
        <begin position="1"/>
        <end position="17"/>
    </location>
</feature>
<dbReference type="InterPro" id="IPR006059">
    <property type="entry name" value="SBP"/>
</dbReference>
<dbReference type="Proteomes" id="UP000248057">
    <property type="component" value="Unassembled WGS sequence"/>
</dbReference>
<proteinExistence type="predicted"/>
<keyword evidence="1" id="KW-0732">Signal</keyword>
<dbReference type="RefSeq" id="WP_110326851.1">
    <property type="nucleotide sequence ID" value="NZ_QJKD01000032.1"/>
</dbReference>
<dbReference type="SUPFAM" id="SSF53850">
    <property type="entry name" value="Periplasmic binding protein-like II"/>
    <property type="match status" value="1"/>
</dbReference>
<keyword evidence="3" id="KW-1185">Reference proteome</keyword>
<dbReference type="PANTHER" id="PTHR43649:SF11">
    <property type="entry name" value="ABC TRANSPORTER SUBSTRATE-BINDING PROTEIN YESO-RELATED"/>
    <property type="match status" value="1"/>
</dbReference>
<dbReference type="PROSITE" id="PS51257">
    <property type="entry name" value="PROKAR_LIPOPROTEIN"/>
    <property type="match status" value="1"/>
</dbReference>
<organism evidence="2 3">
    <name type="scientific">Hungatella effluvii</name>
    <dbReference type="NCBI Taxonomy" id="1096246"/>
    <lineage>
        <taxon>Bacteria</taxon>
        <taxon>Bacillati</taxon>
        <taxon>Bacillota</taxon>
        <taxon>Clostridia</taxon>
        <taxon>Lachnospirales</taxon>
        <taxon>Lachnospiraceae</taxon>
        <taxon>Hungatella</taxon>
    </lineage>
</organism>
<evidence type="ECO:0000313" key="3">
    <source>
        <dbReference type="Proteomes" id="UP000248057"/>
    </source>
</evidence>
<name>A0A2V3XUL6_9FIRM</name>
<sequence length="456" mass="49522">MKVWKRVAALAMMSVLAAGMLTGCGSKDSEKVAEGTAEGTTAGNAETTKGAAAEGQTVIRVCWWGNQTRNDGTVKALEMYEAEHPEVKFEVEFSDWNGYWDKLATQAAGGNLPDIIQMDYAFLSQYQEKGQLVDLNQYIESGVIDTTNVPDSIMKSGEIDGGTYAIVAGTNAKALLVNTAVMEEAGVTLPKQPTYEEFFAAAKTIYEKTGQQIAIPSNDEQSMLFMARALGQTMFTKDGTALGMPDDTVALRYYTRLKETLDEGFHVSPEVMAESSTNQLSNFAAGKEWCQLTNSNMIVNTIAQCEDDVQYDIYMYPTEADAVQQPIFIKPSQFYSVTKDSENPEIAADVINFLTNSVEANTEALKGERGVPISSVVTEAVNGVVDECTGRINAYVAEVAKVATEIDPPFPPASAEIGKLISDLADAVRYKEITPEEAARSFYEQATELLQKGAAE</sequence>
<dbReference type="GeneID" id="86065083"/>